<keyword evidence="2" id="KW-1185">Reference proteome</keyword>
<dbReference type="PANTHER" id="PTHR11669:SF8">
    <property type="entry name" value="DNA POLYMERASE III SUBUNIT DELTA"/>
    <property type="match status" value="1"/>
</dbReference>
<dbReference type="RefSeq" id="WP_079717321.1">
    <property type="nucleotide sequence ID" value="NZ_FUYS01000006.1"/>
</dbReference>
<protein>
    <submittedName>
        <fullName evidence="1">DNA polymerase-3 subunit delta</fullName>
    </submittedName>
</protein>
<evidence type="ECO:0000313" key="1">
    <source>
        <dbReference type="EMBL" id="SKB68406.1"/>
    </source>
</evidence>
<proteinExistence type="predicted"/>
<dbReference type="STRING" id="623280.SAMN05660226_02639"/>
<dbReference type="GO" id="GO:0006261">
    <property type="term" value="P:DNA-templated DNA replication"/>
    <property type="evidence" value="ECO:0007669"/>
    <property type="project" value="TreeGrafter"/>
</dbReference>
<dbReference type="Pfam" id="PF13177">
    <property type="entry name" value="DNA_pol3_delta2"/>
    <property type="match status" value="1"/>
</dbReference>
<dbReference type="InterPro" id="IPR050238">
    <property type="entry name" value="DNA_Rep/Repair_Clamp_Loader"/>
</dbReference>
<name>A0A1T5D9X1_9SPHI</name>
<gene>
    <name evidence="1" type="ORF">SAMN05660226_02639</name>
</gene>
<accession>A0A1T5D9X1</accession>
<dbReference type="Gene3D" id="3.40.50.300">
    <property type="entry name" value="P-loop containing nucleotide triphosphate hydrolases"/>
    <property type="match status" value="1"/>
</dbReference>
<dbReference type="InterPro" id="IPR027417">
    <property type="entry name" value="P-loop_NTPase"/>
</dbReference>
<dbReference type="PANTHER" id="PTHR11669">
    <property type="entry name" value="REPLICATION FACTOR C / DNA POLYMERASE III GAMMA-TAU SUBUNIT"/>
    <property type="match status" value="1"/>
</dbReference>
<reference evidence="1 2" key="1">
    <citation type="submission" date="2017-02" db="EMBL/GenBank/DDBJ databases">
        <authorList>
            <person name="Peterson S.W."/>
        </authorList>
    </citation>
    <scope>NUCLEOTIDE SEQUENCE [LARGE SCALE GENOMIC DNA]</scope>
    <source>
        <strain evidence="1 2">DSM 22899</strain>
    </source>
</reference>
<dbReference type="Proteomes" id="UP000190541">
    <property type="component" value="Unassembled WGS sequence"/>
</dbReference>
<sequence length="387" mass="44388">MLFNEIIGQAVIKRSLINTVKENRVSHAQLFLGPEGSGSLALAVAYAQYLNCDNKQPDDSCGECASCRKYNKLIHPDLHFSYPFFAKHKEDTAATYADAWRKAFLNNPYLGLDHWRSQLDAENKQANINIAEAHHIIKKLSLKAYEAEYKVLIMWLPEYLDTQGNALLKLIEEPPAKTLFLLVAEQQEKILNTIISRTQLVKINRLADAEISSYLMNSRQLNKQQADEIAFISNGSVQQALNLLGDDTNGHFDLMIRWLRYCVTDAGAALIKTCDEELSKMGRENQKSFLLYAINMMRQVVLLKEGMTRLVHLPGAEWDFAQKFSKHYQLTQIERAISLFEEAYYHVERNANPKILFLDLSLQLVLIYKYQTFRQLADSTYSDNYGM</sequence>
<dbReference type="OrthoDB" id="9811073at2"/>
<dbReference type="EMBL" id="FUYS01000006">
    <property type="protein sequence ID" value="SKB68406.1"/>
    <property type="molecule type" value="Genomic_DNA"/>
</dbReference>
<evidence type="ECO:0000313" key="2">
    <source>
        <dbReference type="Proteomes" id="UP000190541"/>
    </source>
</evidence>
<organism evidence="1 2">
    <name type="scientific">Parapedobacter luteus</name>
    <dbReference type="NCBI Taxonomy" id="623280"/>
    <lineage>
        <taxon>Bacteria</taxon>
        <taxon>Pseudomonadati</taxon>
        <taxon>Bacteroidota</taxon>
        <taxon>Sphingobacteriia</taxon>
        <taxon>Sphingobacteriales</taxon>
        <taxon>Sphingobacteriaceae</taxon>
        <taxon>Parapedobacter</taxon>
    </lineage>
</organism>
<dbReference type="SUPFAM" id="SSF52540">
    <property type="entry name" value="P-loop containing nucleoside triphosphate hydrolases"/>
    <property type="match status" value="1"/>
</dbReference>
<dbReference type="AlphaFoldDB" id="A0A1T5D9X1"/>